<dbReference type="AlphaFoldDB" id="A0A0D7A655"/>
<evidence type="ECO:0000256" key="6">
    <source>
        <dbReference type="ARBA" id="ARBA00023002"/>
    </source>
</evidence>
<feature type="non-terminal residue" evidence="13">
    <location>
        <position position="294"/>
    </location>
</feature>
<keyword evidence="14" id="KW-1185">Reference proteome</keyword>
<comment type="similarity">
    <text evidence="11">Belongs to the polysaccharide monooxygenase AA14 family.</text>
</comment>
<evidence type="ECO:0000313" key="14">
    <source>
        <dbReference type="Proteomes" id="UP000054144"/>
    </source>
</evidence>
<evidence type="ECO:0000256" key="9">
    <source>
        <dbReference type="ARBA" id="ARBA00023157"/>
    </source>
</evidence>
<keyword evidence="4" id="KW-0479">Metal-binding</keyword>
<reference evidence="13 14" key="1">
    <citation type="journal article" date="2015" name="Fungal Genet. Biol.">
        <title>Evolution of novel wood decay mechanisms in Agaricales revealed by the genome sequences of Fistulina hepatica and Cylindrobasidium torrendii.</title>
        <authorList>
            <person name="Floudas D."/>
            <person name="Held B.W."/>
            <person name="Riley R."/>
            <person name="Nagy L.G."/>
            <person name="Koehler G."/>
            <person name="Ransdell A.S."/>
            <person name="Younus H."/>
            <person name="Chow J."/>
            <person name="Chiniquy J."/>
            <person name="Lipzen A."/>
            <person name="Tritt A."/>
            <person name="Sun H."/>
            <person name="Haridas S."/>
            <person name="LaButti K."/>
            <person name="Ohm R.A."/>
            <person name="Kues U."/>
            <person name="Blanchette R.A."/>
            <person name="Grigoriev I.V."/>
            <person name="Minto R.E."/>
            <person name="Hibbett D.S."/>
        </authorList>
    </citation>
    <scope>NUCLEOTIDE SEQUENCE [LARGE SCALE GENOMIC DNA]</scope>
    <source>
        <strain evidence="13 14">ATCC 64428</strain>
    </source>
</reference>
<gene>
    <name evidence="13" type="ORF">FISHEDRAFT_28572</name>
</gene>
<comment type="cofactor">
    <cofactor evidence="1">
        <name>Cu(2+)</name>
        <dbReference type="ChEBI" id="CHEBI:29036"/>
    </cofactor>
</comment>
<dbReference type="GO" id="GO:0046872">
    <property type="term" value="F:metal ion binding"/>
    <property type="evidence" value="ECO:0007669"/>
    <property type="project" value="UniProtKB-KW"/>
</dbReference>
<evidence type="ECO:0000256" key="5">
    <source>
        <dbReference type="ARBA" id="ARBA00022729"/>
    </source>
</evidence>
<organism evidence="13 14">
    <name type="scientific">Fistulina hepatica ATCC 64428</name>
    <dbReference type="NCBI Taxonomy" id="1128425"/>
    <lineage>
        <taxon>Eukaryota</taxon>
        <taxon>Fungi</taxon>
        <taxon>Dikarya</taxon>
        <taxon>Basidiomycota</taxon>
        <taxon>Agaricomycotina</taxon>
        <taxon>Agaricomycetes</taxon>
        <taxon>Agaricomycetidae</taxon>
        <taxon>Agaricales</taxon>
        <taxon>Fistulinaceae</taxon>
        <taxon>Fistulina</taxon>
    </lineage>
</organism>
<evidence type="ECO:0000256" key="3">
    <source>
        <dbReference type="ARBA" id="ARBA00022525"/>
    </source>
</evidence>
<sequence length="294" mass="32331">RSMSPLFIVFLSAALLARAHQVAWVKGMYCINGDSDTDNENAWDPVEPLYELTKSEWWFHNVTNCIAHPPADGDVLELPAGGNFTVEIATNRAFTTLSYNGTYVSDWPDGKTYPDDYVLRTVSSPALVFRTFELRGFLVHTQNQSMAAGSAFAIAYKSDINDVEPEDLVVFTTLEHTPWKRIASYEVPAALPACPDDGCICAWGWWIVMHSCGQPNMYHNAYRCNVTNATGTVAVGTGQAPVWCENDTSACVSGPKQMLYWNQADGNNIEVSGYDLAGEPKSPAYGPKCGFSWG</sequence>
<feature type="non-terminal residue" evidence="13">
    <location>
        <position position="1"/>
    </location>
</feature>
<dbReference type="GO" id="GO:0004497">
    <property type="term" value="F:monooxygenase activity"/>
    <property type="evidence" value="ECO:0007669"/>
    <property type="project" value="UniProtKB-KW"/>
</dbReference>
<evidence type="ECO:0000256" key="7">
    <source>
        <dbReference type="ARBA" id="ARBA00023008"/>
    </source>
</evidence>
<keyword evidence="3" id="KW-0964">Secreted</keyword>
<dbReference type="GO" id="GO:0005576">
    <property type="term" value="C:extracellular region"/>
    <property type="evidence" value="ECO:0007669"/>
    <property type="project" value="UniProtKB-SubCell"/>
</dbReference>
<keyword evidence="6" id="KW-0560">Oxidoreductase</keyword>
<dbReference type="InterPro" id="IPR054497">
    <property type="entry name" value="LPMO_AA14"/>
</dbReference>
<evidence type="ECO:0000256" key="4">
    <source>
        <dbReference type="ARBA" id="ARBA00022723"/>
    </source>
</evidence>
<evidence type="ECO:0000256" key="10">
    <source>
        <dbReference type="ARBA" id="ARBA00023180"/>
    </source>
</evidence>
<keyword evidence="8" id="KW-0503">Monooxygenase</keyword>
<keyword evidence="7" id="KW-0186">Copper</keyword>
<comment type="subcellular location">
    <subcellularLocation>
        <location evidence="2">Secreted</location>
    </subcellularLocation>
</comment>
<evidence type="ECO:0008006" key="15">
    <source>
        <dbReference type="Google" id="ProtNLM"/>
    </source>
</evidence>
<evidence type="ECO:0000256" key="2">
    <source>
        <dbReference type="ARBA" id="ARBA00004613"/>
    </source>
</evidence>
<accession>A0A0D7A655</accession>
<keyword evidence="9" id="KW-1015">Disulfide bond</keyword>
<keyword evidence="10" id="KW-0325">Glycoprotein</keyword>
<proteinExistence type="inferred from homology"/>
<dbReference type="Proteomes" id="UP000054144">
    <property type="component" value="Unassembled WGS sequence"/>
</dbReference>
<evidence type="ECO:0000256" key="12">
    <source>
        <dbReference type="SAM" id="SignalP"/>
    </source>
</evidence>
<feature type="signal peptide" evidence="12">
    <location>
        <begin position="1"/>
        <end position="19"/>
    </location>
</feature>
<evidence type="ECO:0000256" key="11">
    <source>
        <dbReference type="ARBA" id="ARBA00046340"/>
    </source>
</evidence>
<protein>
    <recommendedName>
        <fullName evidence="15">Lytic polysaccharide monooxygenase</fullName>
    </recommendedName>
</protein>
<dbReference type="EMBL" id="KN882029">
    <property type="protein sequence ID" value="KIY46497.1"/>
    <property type="molecule type" value="Genomic_DNA"/>
</dbReference>
<name>A0A0D7A655_9AGAR</name>
<evidence type="ECO:0000256" key="8">
    <source>
        <dbReference type="ARBA" id="ARBA00023033"/>
    </source>
</evidence>
<evidence type="ECO:0000313" key="13">
    <source>
        <dbReference type="EMBL" id="KIY46497.1"/>
    </source>
</evidence>
<dbReference type="Pfam" id="PF22810">
    <property type="entry name" value="LPMO_AA14"/>
    <property type="match status" value="1"/>
</dbReference>
<dbReference type="OrthoDB" id="2019572at2759"/>
<keyword evidence="5 12" id="KW-0732">Signal</keyword>
<evidence type="ECO:0000256" key="1">
    <source>
        <dbReference type="ARBA" id="ARBA00001973"/>
    </source>
</evidence>
<feature type="chain" id="PRO_5002316099" description="Lytic polysaccharide monooxygenase" evidence="12">
    <location>
        <begin position="20"/>
        <end position="294"/>
    </location>
</feature>